<dbReference type="RefSeq" id="XP_020014752.1">
    <property type="nucleotide sequence ID" value="XM_020159163.1"/>
</dbReference>
<name>A0A8B7U681_CASCN</name>
<organism evidence="1">
    <name type="scientific">Castor canadensis</name>
    <name type="common">American beaver</name>
    <dbReference type="NCBI Taxonomy" id="51338"/>
    <lineage>
        <taxon>Eukaryota</taxon>
        <taxon>Metazoa</taxon>
        <taxon>Chordata</taxon>
        <taxon>Craniata</taxon>
        <taxon>Vertebrata</taxon>
        <taxon>Euteleostomi</taxon>
        <taxon>Mammalia</taxon>
        <taxon>Eutheria</taxon>
        <taxon>Euarchontoglires</taxon>
        <taxon>Glires</taxon>
        <taxon>Rodentia</taxon>
        <taxon>Castorimorpha</taxon>
        <taxon>Castoridae</taxon>
        <taxon>Castor</taxon>
    </lineage>
</organism>
<accession>A0A8B7U681</accession>
<protein>
    <submittedName>
        <fullName evidence="1">Voltage-dependent calcium channel subunit alpha-2/delta-4</fullName>
    </submittedName>
</protein>
<dbReference type="OrthoDB" id="10054666at2759"/>
<sequence length="143" mass="16157">MYDYQAMCKPPDHHHSAAQPLASPLSAFLTVARWLMHELLLCLLEWSAWGSWREPGAEAKAVFHHSHKHKKQDLLYPCDTEYPVFVHQTAIQEANGIIECGTCQKMFVMQQILPQQPPPAGDRPHLRLQLLPACPAGGNRSQI</sequence>
<dbReference type="AlphaFoldDB" id="A0A8B7U681"/>
<proteinExistence type="predicted"/>
<dbReference type="KEGG" id="ccan:109683368"/>
<reference evidence="1" key="1">
    <citation type="submission" date="2025-08" db="UniProtKB">
        <authorList>
            <consortium name="RefSeq"/>
        </authorList>
    </citation>
    <scope>IDENTIFICATION</scope>
    <source>
        <tissue evidence="1">Leukocyte</tissue>
    </source>
</reference>
<evidence type="ECO:0000313" key="1">
    <source>
        <dbReference type="RefSeq" id="XP_020014752.1"/>
    </source>
</evidence>
<gene>
    <name evidence="1" type="primary">Cacna2d4</name>
</gene>